<dbReference type="Gene3D" id="3.10.180.10">
    <property type="entry name" value="2,3-Dihydroxybiphenyl 1,2-Dioxygenase, domain 1"/>
    <property type="match status" value="1"/>
</dbReference>
<dbReference type="GO" id="GO:0046872">
    <property type="term" value="F:metal ion binding"/>
    <property type="evidence" value="ECO:0007669"/>
    <property type="project" value="UniProtKB-KW"/>
</dbReference>
<dbReference type="GO" id="GO:0046491">
    <property type="term" value="P:L-methylmalonyl-CoA metabolic process"/>
    <property type="evidence" value="ECO:0007669"/>
    <property type="project" value="TreeGrafter"/>
</dbReference>
<dbReference type="PANTHER" id="PTHR43048:SF5">
    <property type="entry name" value="BLR5325 PROTEIN"/>
    <property type="match status" value="1"/>
</dbReference>
<dbReference type="RefSeq" id="WP_147685567.1">
    <property type="nucleotide sequence ID" value="NZ_VDUX01000003.1"/>
</dbReference>
<dbReference type="EMBL" id="VDUX01000003">
    <property type="protein sequence ID" value="TXL61359.1"/>
    <property type="molecule type" value="Genomic_DNA"/>
</dbReference>
<evidence type="ECO:0000313" key="4">
    <source>
        <dbReference type="Proteomes" id="UP000321571"/>
    </source>
</evidence>
<evidence type="ECO:0000259" key="2">
    <source>
        <dbReference type="PROSITE" id="PS51819"/>
    </source>
</evidence>
<dbReference type="Pfam" id="PF00903">
    <property type="entry name" value="Glyoxalase"/>
    <property type="match status" value="1"/>
</dbReference>
<dbReference type="InterPro" id="IPR004360">
    <property type="entry name" value="Glyas_Fos-R_dOase_dom"/>
</dbReference>
<dbReference type="AlphaFoldDB" id="A0A5C8NHQ6"/>
<feature type="domain" description="VOC" evidence="2">
    <location>
        <begin position="5"/>
        <end position="142"/>
    </location>
</feature>
<accession>A0A5C8NHQ6</accession>
<dbReference type="SUPFAM" id="SSF54593">
    <property type="entry name" value="Glyoxalase/Bleomycin resistance protein/Dihydroxybiphenyl dioxygenase"/>
    <property type="match status" value="1"/>
</dbReference>
<proteinExistence type="predicted"/>
<dbReference type="InterPro" id="IPR051785">
    <property type="entry name" value="MMCE/EMCE_epimerase"/>
</dbReference>
<dbReference type="InterPro" id="IPR037523">
    <property type="entry name" value="VOC_core"/>
</dbReference>
<sequence length="144" mass="15651">MAIERMDNVGIVVEDLDETIAFFTELGMELEGRMVVEGDWAETAVGVRDMTCEIAMMKLPDGPGRLELCTYHSPDMVRPGPPVPNTVGFHRVMFAVHDLDDTIERLQALGGELLDGVGDYQGAIRICYLRGPSGVVIGLADDVG</sequence>
<dbReference type="PROSITE" id="PS51819">
    <property type="entry name" value="VOC"/>
    <property type="match status" value="1"/>
</dbReference>
<dbReference type="OrthoDB" id="7187210at2"/>
<reference evidence="3 4" key="1">
    <citation type="submission" date="2019-06" db="EMBL/GenBank/DDBJ databases">
        <title>Aeromicrobium sp. nov., isolated from a maize field.</title>
        <authorList>
            <person name="Lin S.-Y."/>
            <person name="Tsai C.-F."/>
            <person name="Young C.-C."/>
        </authorList>
    </citation>
    <scope>NUCLEOTIDE SEQUENCE [LARGE SCALE GENOMIC DNA]</scope>
    <source>
        <strain evidence="3 4">CC-CFT486</strain>
    </source>
</reference>
<dbReference type="GO" id="GO:0004493">
    <property type="term" value="F:methylmalonyl-CoA epimerase activity"/>
    <property type="evidence" value="ECO:0007669"/>
    <property type="project" value="TreeGrafter"/>
</dbReference>
<keyword evidence="1" id="KW-0479">Metal-binding</keyword>
<dbReference type="PANTHER" id="PTHR43048">
    <property type="entry name" value="METHYLMALONYL-COA EPIMERASE"/>
    <property type="match status" value="1"/>
</dbReference>
<organism evidence="3 4">
    <name type="scientific">Aeromicrobium terrae</name>
    <dbReference type="NCBI Taxonomy" id="2498846"/>
    <lineage>
        <taxon>Bacteria</taxon>
        <taxon>Bacillati</taxon>
        <taxon>Actinomycetota</taxon>
        <taxon>Actinomycetes</taxon>
        <taxon>Propionibacteriales</taxon>
        <taxon>Nocardioidaceae</taxon>
        <taxon>Aeromicrobium</taxon>
    </lineage>
</organism>
<name>A0A5C8NHQ6_9ACTN</name>
<comment type="caution">
    <text evidence="3">The sequence shown here is derived from an EMBL/GenBank/DDBJ whole genome shotgun (WGS) entry which is preliminary data.</text>
</comment>
<gene>
    <name evidence="3" type="ORF">FHP06_07985</name>
</gene>
<evidence type="ECO:0000313" key="3">
    <source>
        <dbReference type="EMBL" id="TXL61359.1"/>
    </source>
</evidence>
<dbReference type="Proteomes" id="UP000321571">
    <property type="component" value="Unassembled WGS sequence"/>
</dbReference>
<evidence type="ECO:0000256" key="1">
    <source>
        <dbReference type="ARBA" id="ARBA00022723"/>
    </source>
</evidence>
<keyword evidence="4" id="KW-1185">Reference proteome</keyword>
<protein>
    <submittedName>
        <fullName evidence="3">VOC family protein</fullName>
    </submittedName>
</protein>
<dbReference type="InterPro" id="IPR029068">
    <property type="entry name" value="Glyas_Bleomycin-R_OHBP_Dase"/>
</dbReference>